<protein>
    <submittedName>
        <fullName evidence="4">ANKRD50 protein</fullName>
    </submittedName>
</protein>
<keyword evidence="5" id="KW-1185">Reference proteome</keyword>
<dbReference type="OrthoDB" id="194358at2759"/>
<evidence type="ECO:0000256" key="3">
    <source>
        <dbReference type="PROSITE-ProRule" id="PRU00023"/>
    </source>
</evidence>
<dbReference type="SMART" id="SM00248">
    <property type="entry name" value="ANK"/>
    <property type="match status" value="2"/>
</dbReference>
<keyword evidence="1" id="KW-0677">Repeat</keyword>
<dbReference type="InterPro" id="IPR050889">
    <property type="entry name" value="Dendritic_Spine_Reg/Scaffold"/>
</dbReference>
<dbReference type="SUPFAM" id="SSF48403">
    <property type="entry name" value="Ankyrin repeat"/>
    <property type="match status" value="1"/>
</dbReference>
<dbReference type="Proteomes" id="UP000649617">
    <property type="component" value="Unassembled WGS sequence"/>
</dbReference>
<dbReference type="PROSITE" id="PS50297">
    <property type="entry name" value="ANK_REP_REGION"/>
    <property type="match status" value="1"/>
</dbReference>
<proteinExistence type="predicted"/>
<keyword evidence="2 3" id="KW-0040">ANK repeat</keyword>
<sequence>MKAAWTGRVEIPGHLLLEAAVSHVITGGYTALTIAAWNGHVEIARLLLEAGADKDLRTSKGETALILAERGGHSQVATLLGAKACHIRILCRRVAFILSVATSCFLAFRLHQRLPLGSWKCRMERPLALLAFLLSSTKRMLFFDSPP</sequence>
<dbReference type="EMBL" id="CAJNIZ010045870">
    <property type="protein sequence ID" value="CAE7732843.1"/>
    <property type="molecule type" value="Genomic_DNA"/>
</dbReference>
<organism evidence="4 5">
    <name type="scientific">Symbiodinium pilosum</name>
    <name type="common">Dinoflagellate</name>
    <dbReference type="NCBI Taxonomy" id="2952"/>
    <lineage>
        <taxon>Eukaryota</taxon>
        <taxon>Sar</taxon>
        <taxon>Alveolata</taxon>
        <taxon>Dinophyceae</taxon>
        <taxon>Suessiales</taxon>
        <taxon>Symbiodiniaceae</taxon>
        <taxon>Symbiodinium</taxon>
    </lineage>
</organism>
<evidence type="ECO:0000313" key="5">
    <source>
        <dbReference type="Proteomes" id="UP000649617"/>
    </source>
</evidence>
<feature type="repeat" description="ANK" evidence="3">
    <location>
        <begin position="27"/>
        <end position="59"/>
    </location>
</feature>
<dbReference type="PANTHER" id="PTHR24166:SF48">
    <property type="entry name" value="PROTEIN VAPYRIN"/>
    <property type="match status" value="1"/>
</dbReference>
<dbReference type="Pfam" id="PF12796">
    <property type="entry name" value="Ank_2"/>
    <property type="match status" value="1"/>
</dbReference>
<dbReference type="PROSITE" id="PS50088">
    <property type="entry name" value="ANK_REPEAT"/>
    <property type="match status" value="1"/>
</dbReference>
<gene>
    <name evidence="4" type="primary">ANKRD50</name>
    <name evidence="4" type="ORF">SPIL2461_LOCUS21054</name>
</gene>
<reference evidence="4" key="1">
    <citation type="submission" date="2021-02" db="EMBL/GenBank/DDBJ databases">
        <authorList>
            <person name="Dougan E. K."/>
            <person name="Rhodes N."/>
            <person name="Thang M."/>
            <person name="Chan C."/>
        </authorList>
    </citation>
    <scope>NUCLEOTIDE SEQUENCE</scope>
</reference>
<dbReference type="AlphaFoldDB" id="A0A812XFE1"/>
<evidence type="ECO:0000313" key="4">
    <source>
        <dbReference type="EMBL" id="CAE7732843.1"/>
    </source>
</evidence>
<name>A0A812XFE1_SYMPI</name>
<dbReference type="InterPro" id="IPR036770">
    <property type="entry name" value="Ankyrin_rpt-contain_sf"/>
</dbReference>
<dbReference type="PANTHER" id="PTHR24166">
    <property type="entry name" value="ROLLING PEBBLES, ISOFORM B"/>
    <property type="match status" value="1"/>
</dbReference>
<accession>A0A812XFE1</accession>
<dbReference type="Gene3D" id="1.25.40.20">
    <property type="entry name" value="Ankyrin repeat-containing domain"/>
    <property type="match status" value="1"/>
</dbReference>
<evidence type="ECO:0000256" key="1">
    <source>
        <dbReference type="ARBA" id="ARBA00022737"/>
    </source>
</evidence>
<dbReference type="InterPro" id="IPR002110">
    <property type="entry name" value="Ankyrin_rpt"/>
</dbReference>
<comment type="caution">
    <text evidence="4">The sequence shown here is derived from an EMBL/GenBank/DDBJ whole genome shotgun (WGS) entry which is preliminary data.</text>
</comment>
<evidence type="ECO:0000256" key="2">
    <source>
        <dbReference type="ARBA" id="ARBA00023043"/>
    </source>
</evidence>